<keyword evidence="4" id="KW-0560">Oxidoreductase</keyword>
<dbReference type="EMBL" id="SHNN01000003">
    <property type="protein sequence ID" value="MCX2982222.1"/>
    <property type="molecule type" value="Genomic_DNA"/>
</dbReference>
<organism evidence="6 7">
    <name type="scientific">Candidatus Litorirhabdus singularis</name>
    <dbReference type="NCBI Taxonomy" id="2518993"/>
    <lineage>
        <taxon>Bacteria</taxon>
        <taxon>Pseudomonadati</taxon>
        <taxon>Pseudomonadota</taxon>
        <taxon>Gammaproteobacteria</taxon>
        <taxon>Cellvibrionales</taxon>
        <taxon>Halieaceae</taxon>
        <taxon>Candidatus Litorirhabdus</taxon>
    </lineage>
</organism>
<dbReference type="PANTHER" id="PTHR10543:SF89">
    <property type="entry name" value="CAROTENOID 9,10(9',10')-CLEAVAGE DIOXYGENASE 1"/>
    <property type="match status" value="1"/>
</dbReference>
<keyword evidence="7" id="KW-1185">Reference proteome</keyword>
<accession>A0ABT3TIT4</accession>
<dbReference type="Pfam" id="PF03055">
    <property type="entry name" value="RPE65"/>
    <property type="match status" value="1"/>
</dbReference>
<comment type="similarity">
    <text evidence="2">Belongs to the carotenoid oxygenase family.</text>
</comment>
<evidence type="ECO:0000256" key="2">
    <source>
        <dbReference type="ARBA" id="ARBA00006787"/>
    </source>
</evidence>
<dbReference type="PANTHER" id="PTHR10543">
    <property type="entry name" value="BETA-CAROTENE DIOXYGENASE"/>
    <property type="match status" value="1"/>
</dbReference>
<name>A0ABT3TIT4_9GAMM</name>
<keyword evidence="6" id="KW-0223">Dioxygenase</keyword>
<evidence type="ECO:0000313" key="7">
    <source>
        <dbReference type="Proteomes" id="UP001143362"/>
    </source>
</evidence>
<keyword evidence="5" id="KW-0408">Iron</keyword>
<evidence type="ECO:0000256" key="5">
    <source>
        <dbReference type="ARBA" id="ARBA00023004"/>
    </source>
</evidence>
<evidence type="ECO:0000256" key="3">
    <source>
        <dbReference type="ARBA" id="ARBA00022723"/>
    </source>
</evidence>
<dbReference type="InterPro" id="IPR004294">
    <property type="entry name" value="Carotenoid_Oase"/>
</dbReference>
<comment type="cofactor">
    <cofactor evidence="1">
        <name>Fe(2+)</name>
        <dbReference type="ChEBI" id="CHEBI:29033"/>
    </cofactor>
</comment>
<protein>
    <submittedName>
        <fullName evidence="6">Dioxygenase</fullName>
    </submittedName>
</protein>
<evidence type="ECO:0000313" key="6">
    <source>
        <dbReference type="EMBL" id="MCX2982222.1"/>
    </source>
</evidence>
<sequence>MPENLPFYLKDNFAPTFEEVTATELKVTGEIPRALNGRMLRNGPNPQTGWSSHWFLGDGMIHGVELEDGKANWYRNRYVRTPLFADSGADPIEAIMDLQKSAANTHIIHHAGKILALEEAHLPFALTPELETEGPWDFAGKLNTPMTAHPKTCPETGELLFFGYGIFPPYLTYHRVSASGELVQSEEITVPGATMIHDFNITRNYVIWMDLPAVWDVENMADSGLPIKWDPSYGARLGVMPREGCDADVVWYEIDPCYVFHPLNAYEEGNQIVIDVCRKANVMAARVESPAMLYRWVIDQDKGTVTETQLDDRSTEFPRLNDSLVGLKHRYGYVAGLSDVGPLAERYIKFDLANDSSQVFELGAGREGSEAVFVADPDGSAEDDGWLLSYVFDKAAGTSELVIMDAADLSRGALATVHLPARVPMGFHGSWIPENY</sequence>
<evidence type="ECO:0000256" key="1">
    <source>
        <dbReference type="ARBA" id="ARBA00001954"/>
    </source>
</evidence>
<proteinExistence type="inferred from homology"/>
<keyword evidence="3" id="KW-0479">Metal-binding</keyword>
<gene>
    <name evidence="6" type="ORF">EYC98_15275</name>
</gene>
<dbReference type="Proteomes" id="UP001143362">
    <property type="component" value="Unassembled WGS sequence"/>
</dbReference>
<dbReference type="GO" id="GO:0051213">
    <property type="term" value="F:dioxygenase activity"/>
    <property type="evidence" value="ECO:0007669"/>
    <property type="project" value="UniProtKB-KW"/>
</dbReference>
<comment type="caution">
    <text evidence="6">The sequence shown here is derived from an EMBL/GenBank/DDBJ whole genome shotgun (WGS) entry which is preliminary data.</text>
</comment>
<evidence type="ECO:0000256" key="4">
    <source>
        <dbReference type="ARBA" id="ARBA00023002"/>
    </source>
</evidence>
<reference evidence="6" key="1">
    <citation type="submission" date="2019-02" db="EMBL/GenBank/DDBJ databases">
        <authorList>
            <person name="Li S.-H."/>
        </authorList>
    </citation>
    <scope>NUCLEOTIDE SEQUENCE</scope>
    <source>
        <strain evidence="6">IMCC14734</strain>
    </source>
</reference>